<feature type="region of interest" description="Disordered" evidence="1">
    <location>
        <begin position="1"/>
        <end position="168"/>
    </location>
</feature>
<gene>
    <name evidence="3" type="ORF">SAPIO_CDS6994</name>
</gene>
<evidence type="ECO:0000313" key="4">
    <source>
        <dbReference type="Proteomes" id="UP000028545"/>
    </source>
</evidence>
<sequence length="405" mass="42607">MAPESRSPSLKASELLSDQPLKEDAETTAAREELRNTSISEADEVVRRPSTPDRNSVHLQTSPRDQISSPKKKRAHDQLEANEPSGTAEADVGGDNQDYPFEPDKKRHRDEQSPPGNIADAANDGHARGPLAGSKIPRAPENRVDVGNKIRAQANGPSASSSSAFANSGFSKLSSTTSPFGALGASFQGSSFGATAPKSSFASFGGSKPSLSFSQASNSSPFLTLASTSSNGAGASFKSPFSTGMSGKLTSFAGSGESLKQGGKARPFGAPDSDGDADDSGRTDDDSASDEDKSTKASPERDEAKAPVDEKRKLKLQRVAVDDGEAGEATVVQVRAKMYYIDNDNKDVGWKERGAGILKINVPATCVDMDEDGNPISGTFDASPLEEEDGGQPNSDAFKDERRER</sequence>
<evidence type="ECO:0000313" key="3">
    <source>
        <dbReference type="EMBL" id="KEZ40974.1"/>
    </source>
</evidence>
<dbReference type="HOGENOM" id="CLU_044364_0_0_1"/>
<dbReference type="EMBL" id="JOWA01000110">
    <property type="protein sequence ID" value="KEZ40974.1"/>
    <property type="molecule type" value="Genomic_DNA"/>
</dbReference>
<feature type="compositionally biased region" description="Basic and acidic residues" evidence="1">
    <location>
        <begin position="20"/>
        <end position="35"/>
    </location>
</feature>
<organism evidence="3 4">
    <name type="scientific">Pseudallescheria apiosperma</name>
    <name type="common">Scedosporium apiospermum</name>
    <dbReference type="NCBI Taxonomy" id="563466"/>
    <lineage>
        <taxon>Eukaryota</taxon>
        <taxon>Fungi</taxon>
        <taxon>Dikarya</taxon>
        <taxon>Ascomycota</taxon>
        <taxon>Pezizomycotina</taxon>
        <taxon>Sordariomycetes</taxon>
        <taxon>Hypocreomycetidae</taxon>
        <taxon>Microascales</taxon>
        <taxon>Microascaceae</taxon>
        <taxon>Scedosporium</taxon>
    </lineage>
</organism>
<dbReference type="PROSITE" id="PS50196">
    <property type="entry name" value="RANBD1"/>
    <property type="match status" value="1"/>
</dbReference>
<feature type="compositionally biased region" description="Polar residues" evidence="1">
    <location>
        <begin position="52"/>
        <end position="69"/>
    </location>
</feature>
<dbReference type="Pfam" id="PF00638">
    <property type="entry name" value="Ran_BP1"/>
    <property type="match status" value="1"/>
</dbReference>
<evidence type="ECO:0000256" key="1">
    <source>
        <dbReference type="SAM" id="MobiDB-lite"/>
    </source>
</evidence>
<feature type="region of interest" description="Disordered" evidence="1">
    <location>
        <begin position="369"/>
        <end position="405"/>
    </location>
</feature>
<dbReference type="SUPFAM" id="SSF50729">
    <property type="entry name" value="PH domain-like"/>
    <property type="match status" value="1"/>
</dbReference>
<dbReference type="VEuPathDB" id="FungiDB:SAPIO_CDS6994"/>
<dbReference type="Gene3D" id="2.30.29.30">
    <property type="entry name" value="Pleckstrin-homology domain (PH domain)/Phosphotyrosine-binding domain (PTB)"/>
    <property type="match status" value="1"/>
</dbReference>
<dbReference type="KEGG" id="sapo:SAPIO_CDS6994"/>
<feature type="region of interest" description="Disordered" evidence="1">
    <location>
        <begin position="198"/>
        <end position="314"/>
    </location>
</feature>
<protein>
    <recommendedName>
        <fullName evidence="2">RanBD1 domain-containing protein</fullName>
    </recommendedName>
</protein>
<keyword evidence="4" id="KW-1185">Reference proteome</keyword>
<dbReference type="AlphaFoldDB" id="A0A084G0W2"/>
<feature type="compositionally biased region" description="Basic and acidic residues" evidence="1">
    <location>
        <begin position="102"/>
        <end position="112"/>
    </location>
</feature>
<accession>A0A084G0W2</accession>
<comment type="caution">
    <text evidence="3">The sequence shown here is derived from an EMBL/GenBank/DDBJ whole genome shotgun (WGS) entry which is preliminary data.</text>
</comment>
<dbReference type="RefSeq" id="XP_016640773.1">
    <property type="nucleotide sequence ID" value="XM_016788946.1"/>
</dbReference>
<dbReference type="Proteomes" id="UP000028545">
    <property type="component" value="Unassembled WGS sequence"/>
</dbReference>
<evidence type="ECO:0000259" key="2">
    <source>
        <dbReference type="PROSITE" id="PS50196"/>
    </source>
</evidence>
<name>A0A084G0W2_PSEDA</name>
<feature type="compositionally biased region" description="Polar residues" evidence="1">
    <location>
        <begin position="209"/>
        <end position="253"/>
    </location>
</feature>
<dbReference type="InterPro" id="IPR011993">
    <property type="entry name" value="PH-like_dom_sf"/>
</dbReference>
<reference evidence="3 4" key="1">
    <citation type="journal article" date="2014" name="Genome Announc.">
        <title>Draft genome sequence of the pathogenic fungus Scedosporium apiospermum.</title>
        <authorList>
            <person name="Vandeputte P."/>
            <person name="Ghamrawi S."/>
            <person name="Rechenmann M."/>
            <person name="Iltis A."/>
            <person name="Giraud S."/>
            <person name="Fleury M."/>
            <person name="Thornton C."/>
            <person name="Delhaes L."/>
            <person name="Meyer W."/>
            <person name="Papon N."/>
            <person name="Bouchara J.P."/>
        </authorList>
    </citation>
    <scope>NUCLEOTIDE SEQUENCE [LARGE SCALE GENOMIC DNA]</scope>
    <source>
        <strain evidence="3 4">IHEM 14462</strain>
    </source>
</reference>
<feature type="compositionally biased region" description="Polar residues" evidence="1">
    <location>
        <begin position="1"/>
        <end position="10"/>
    </location>
</feature>
<feature type="compositionally biased region" description="Basic and acidic residues" evidence="1">
    <location>
        <begin position="279"/>
        <end position="312"/>
    </location>
</feature>
<dbReference type="GeneID" id="27726066"/>
<dbReference type="OMA" id="LFKGMRC"/>
<feature type="compositionally biased region" description="Low complexity" evidence="1">
    <location>
        <begin position="154"/>
        <end position="168"/>
    </location>
</feature>
<feature type="domain" description="RanBD1" evidence="2">
    <location>
        <begin position="307"/>
        <end position="360"/>
    </location>
</feature>
<feature type="compositionally biased region" description="Basic and acidic residues" evidence="1">
    <location>
        <begin position="138"/>
        <end position="148"/>
    </location>
</feature>
<dbReference type="OrthoDB" id="185618at2759"/>
<proteinExistence type="predicted"/>
<dbReference type="InterPro" id="IPR000156">
    <property type="entry name" value="Ran_bind_dom"/>
</dbReference>